<evidence type="ECO:0000256" key="1">
    <source>
        <dbReference type="ARBA" id="ARBA00023015"/>
    </source>
</evidence>
<feature type="domain" description="HTH araC/xylS-type" evidence="6">
    <location>
        <begin position="451"/>
        <end position="549"/>
    </location>
</feature>
<dbReference type="GO" id="GO:0000160">
    <property type="term" value="P:phosphorelay signal transduction system"/>
    <property type="evidence" value="ECO:0007669"/>
    <property type="project" value="InterPro"/>
</dbReference>
<keyword evidence="5" id="KW-0175">Coiled coil</keyword>
<dbReference type="RefSeq" id="WP_182298879.1">
    <property type="nucleotide sequence ID" value="NZ_CP041969.1"/>
</dbReference>
<accession>A0A7G5C0C3</accession>
<dbReference type="Pfam" id="PF12833">
    <property type="entry name" value="HTH_18"/>
    <property type="match status" value="1"/>
</dbReference>
<keyword evidence="4" id="KW-0597">Phosphoprotein</keyword>
<dbReference type="SMART" id="SM00342">
    <property type="entry name" value="HTH_ARAC"/>
    <property type="match status" value="1"/>
</dbReference>
<dbReference type="InterPro" id="IPR001789">
    <property type="entry name" value="Sig_transdc_resp-reg_receiver"/>
</dbReference>
<name>A0A7G5C0C3_9BACL</name>
<dbReference type="Gene3D" id="3.40.50.2300">
    <property type="match status" value="1"/>
</dbReference>
<dbReference type="InterPro" id="IPR009057">
    <property type="entry name" value="Homeodomain-like_sf"/>
</dbReference>
<organism evidence="8 9">
    <name type="scientific">Cohnella cholangitidis</name>
    <dbReference type="NCBI Taxonomy" id="2598458"/>
    <lineage>
        <taxon>Bacteria</taxon>
        <taxon>Bacillati</taxon>
        <taxon>Bacillota</taxon>
        <taxon>Bacilli</taxon>
        <taxon>Bacillales</taxon>
        <taxon>Paenibacillaceae</taxon>
        <taxon>Cohnella</taxon>
    </lineage>
</organism>
<dbReference type="Pfam" id="PF00072">
    <property type="entry name" value="Response_reg"/>
    <property type="match status" value="1"/>
</dbReference>
<evidence type="ECO:0000256" key="2">
    <source>
        <dbReference type="ARBA" id="ARBA00023125"/>
    </source>
</evidence>
<dbReference type="GO" id="GO:0043565">
    <property type="term" value="F:sequence-specific DNA binding"/>
    <property type="evidence" value="ECO:0007669"/>
    <property type="project" value="InterPro"/>
</dbReference>
<keyword evidence="2" id="KW-0238">DNA-binding</keyword>
<evidence type="ECO:0000259" key="7">
    <source>
        <dbReference type="PROSITE" id="PS50110"/>
    </source>
</evidence>
<dbReference type="PANTHER" id="PTHR43280:SF10">
    <property type="entry name" value="REGULATORY PROTEIN POCR"/>
    <property type="match status" value="1"/>
</dbReference>
<evidence type="ECO:0000313" key="8">
    <source>
        <dbReference type="EMBL" id="QMV42657.1"/>
    </source>
</evidence>
<dbReference type="InterPro" id="IPR011006">
    <property type="entry name" value="CheY-like_superfamily"/>
</dbReference>
<protein>
    <submittedName>
        <fullName evidence="8">Response regulator</fullName>
    </submittedName>
</protein>
<evidence type="ECO:0000313" key="9">
    <source>
        <dbReference type="Proteomes" id="UP000515679"/>
    </source>
</evidence>
<dbReference type="GO" id="GO:0003700">
    <property type="term" value="F:DNA-binding transcription factor activity"/>
    <property type="evidence" value="ECO:0007669"/>
    <property type="project" value="InterPro"/>
</dbReference>
<evidence type="ECO:0000259" key="6">
    <source>
        <dbReference type="PROSITE" id="PS01124"/>
    </source>
</evidence>
<dbReference type="AlphaFoldDB" id="A0A7G5C0C3"/>
<dbReference type="PANTHER" id="PTHR43280">
    <property type="entry name" value="ARAC-FAMILY TRANSCRIPTIONAL REGULATOR"/>
    <property type="match status" value="1"/>
</dbReference>
<proteinExistence type="predicted"/>
<dbReference type="Proteomes" id="UP000515679">
    <property type="component" value="Chromosome"/>
</dbReference>
<dbReference type="SUPFAM" id="SSF46689">
    <property type="entry name" value="Homeodomain-like"/>
    <property type="match status" value="1"/>
</dbReference>
<feature type="domain" description="Response regulatory" evidence="7">
    <location>
        <begin position="3"/>
        <end position="120"/>
    </location>
</feature>
<dbReference type="EMBL" id="CP041969">
    <property type="protein sequence ID" value="QMV42657.1"/>
    <property type="molecule type" value="Genomic_DNA"/>
</dbReference>
<evidence type="ECO:0000256" key="3">
    <source>
        <dbReference type="ARBA" id="ARBA00023163"/>
    </source>
</evidence>
<dbReference type="InterPro" id="IPR018060">
    <property type="entry name" value="HTH_AraC"/>
</dbReference>
<keyword evidence="9" id="KW-1185">Reference proteome</keyword>
<dbReference type="KEGG" id="cchl:FPL14_16780"/>
<dbReference type="PROSITE" id="PS00041">
    <property type="entry name" value="HTH_ARAC_FAMILY_1"/>
    <property type="match status" value="1"/>
</dbReference>
<evidence type="ECO:0000256" key="4">
    <source>
        <dbReference type="PROSITE-ProRule" id="PRU00169"/>
    </source>
</evidence>
<dbReference type="InterPro" id="IPR018062">
    <property type="entry name" value="HTH_AraC-typ_CS"/>
</dbReference>
<dbReference type="CDD" id="cd17536">
    <property type="entry name" value="REC_YesN-like"/>
    <property type="match status" value="1"/>
</dbReference>
<evidence type="ECO:0000256" key="5">
    <source>
        <dbReference type="SAM" id="Coils"/>
    </source>
</evidence>
<dbReference type="SMART" id="SM00448">
    <property type="entry name" value="REC"/>
    <property type="match status" value="1"/>
</dbReference>
<dbReference type="PROSITE" id="PS50110">
    <property type="entry name" value="RESPONSE_REGULATORY"/>
    <property type="match status" value="1"/>
</dbReference>
<sequence>MYRLLIVDNEEYVVNGLVELFSPDKHPTLEAMGAYSAAEALNVLMTTKMDIVITDIRMPGMTGLELQKIIAARWPYCKVIFLSGYDDFNYAQEAIRGGSVNYILKTETDDVIIDSVYQAIERIREEQETQNVLEEAKKQLKQALPALQREFLESLLIGDKQAFQSLDSQLDQLNISLSPDKPVFVAVGKIDEWPADFSHYSRSLLLYAVQNISNEYLSLSTMHFSFVHDRFRIVWLIQSKAEPWIEQLRNENMATMTAHFVYGTFECIQSSCLDLLHLPLSFAIGNHPVEWQELGGELEQLLGRIKSTVKKQQLYMEPDRLPEDEGGPARSSQSEVFKHYEHLGYCLDHKNKEEFVRKLDFLIHTGDKAKRAKQPMVCVQIASSVFSILFGYLEKLRIDSLPVPIAEIKEGYDSGQLDAWERQREQLRMIAEYIFTEHVHAEESEENRIVQSIHAYLAANLGGDLSLKTMAFSIGHNPSYLSRLYKQKAGKGLSETIMELKLAKAKQLLAEPQYRIQDISQAVGFLSDHYFYRFFKKATKLTPQEYRERLNVNGREPRK</sequence>
<gene>
    <name evidence="8" type="ORF">FPL14_16780</name>
</gene>
<reference evidence="8 9" key="1">
    <citation type="submission" date="2019-07" db="EMBL/GenBank/DDBJ databases">
        <authorList>
            <person name="Kim J.K."/>
            <person name="Cheong H.-M."/>
            <person name="Choi Y."/>
            <person name="Hwang K.J."/>
            <person name="Lee S."/>
            <person name="Choi C."/>
        </authorList>
    </citation>
    <scope>NUCLEOTIDE SEQUENCE [LARGE SCALE GENOMIC DNA]</scope>
    <source>
        <strain evidence="8 9">KS 22</strain>
    </source>
</reference>
<dbReference type="PROSITE" id="PS01124">
    <property type="entry name" value="HTH_ARAC_FAMILY_2"/>
    <property type="match status" value="1"/>
</dbReference>
<dbReference type="Gene3D" id="1.10.10.60">
    <property type="entry name" value="Homeodomain-like"/>
    <property type="match status" value="2"/>
</dbReference>
<feature type="modified residue" description="4-aspartylphosphate" evidence="4">
    <location>
        <position position="55"/>
    </location>
</feature>
<keyword evidence="1" id="KW-0805">Transcription regulation</keyword>
<feature type="coiled-coil region" evidence="5">
    <location>
        <begin position="123"/>
        <end position="150"/>
    </location>
</feature>
<dbReference type="SUPFAM" id="SSF52172">
    <property type="entry name" value="CheY-like"/>
    <property type="match status" value="1"/>
</dbReference>
<keyword evidence="3" id="KW-0804">Transcription</keyword>